<dbReference type="EMBL" id="JAHCLR010000067">
    <property type="protein sequence ID" value="MBS9535946.1"/>
    <property type="molecule type" value="Genomic_DNA"/>
</dbReference>
<feature type="compositionally biased region" description="Low complexity" evidence="1">
    <location>
        <begin position="370"/>
        <end position="380"/>
    </location>
</feature>
<accession>A0ABS5RP03</accession>
<organism evidence="2 3">
    <name type="scientific">Mycolicibacter acidiphilus</name>
    <dbReference type="NCBI Taxonomy" id="2835306"/>
    <lineage>
        <taxon>Bacteria</taxon>
        <taxon>Bacillati</taxon>
        <taxon>Actinomycetota</taxon>
        <taxon>Actinomycetes</taxon>
        <taxon>Mycobacteriales</taxon>
        <taxon>Mycobacteriaceae</taxon>
        <taxon>Mycolicibacter</taxon>
    </lineage>
</organism>
<feature type="region of interest" description="Disordered" evidence="1">
    <location>
        <begin position="193"/>
        <end position="253"/>
    </location>
</feature>
<evidence type="ECO:0000256" key="1">
    <source>
        <dbReference type="SAM" id="MobiDB-lite"/>
    </source>
</evidence>
<name>A0ABS5RP03_9MYCO</name>
<feature type="region of interest" description="Disordered" evidence="1">
    <location>
        <begin position="359"/>
        <end position="406"/>
    </location>
</feature>
<keyword evidence="3" id="KW-1185">Reference proteome</keyword>
<gene>
    <name evidence="2" type="ORF">KIH27_20390</name>
</gene>
<evidence type="ECO:0000313" key="3">
    <source>
        <dbReference type="Proteomes" id="UP001519535"/>
    </source>
</evidence>
<sequence>MINGLPSLAEIEATTVDHLTGLADYLTAQAARIRHCFTEAHEIISTAPWQGQAYNAAYRRSDADRVIAVREAEQRITAADIARRGAENMMLARTATLGGVAEARAAGFEVRQDLVCNAHTPGRSWEEAVRLQPQANELTAKIRTQAASMVYIDQDTTSKLATATASFGTLTFTETPIPTNNGHGIQLVDHTWKQAPPEGPTEPAGADGGAGRPYDPNPKYPGRNNLGHYSDGNTGSADGAAAAEKALKDREDDTGIPLIRQQIRVAMTDPKTGQILVDEKTGRPLYRYYDALEPIPGQPGKYTGIEVKSGGADWTRTQRFFDKTVSPDMPARGMLNGEPVEVIKARKIDAPAFVPPTAAGADGGAGGAASGAPAGGSPAPIISPPPAQPSILDHPAAAPPMPPLDHPAPVTLPPTTSELPLLPPGAAAMPPEGFDLLPPELTQVPIATEPPAGPTITLHTPAFSAPTPEQLRQAGEVGGTTLGFGAVLALLATLLSPT</sequence>
<proteinExistence type="predicted"/>
<dbReference type="Proteomes" id="UP001519535">
    <property type="component" value="Unassembled WGS sequence"/>
</dbReference>
<evidence type="ECO:0000313" key="2">
    <source>
        <dbReference type="EMBL" id="MBS9535946.1"/>
    </source>
</evidence>
<dbReference type="RefSeq" id="WP_214094796.1">
    <property type="nucleotide sequence ID" value="NZ_JAHCLR010000067.1"/>
</dbReference>
<feature type="compositionally biased region" description="Pro residues" evidence="1">
    <location>
        <begin position="397"/>
        <end position="406"/>
    </location>
</feature>
<comment type="caution">
    <text evidence="2">The sequence shown here is derived from an EMBL/GenBank/DDBJ whole genome shotgun (WGS) entry which is preliminary data.</text>
</comment>
<reference evidence="2 3" key="1">
    <citation type="submission" date="2021-05" db="EMBL/GenBank/DDBJ databases">
        <title>Mycobacterium acidophilum sp. nov., an extremely acid-tolerant member of the genus Mycobacterium.</title>
        <authorList>
            <person name="Xia J."/>
        </authorList>
    </citation>
    <scope>NUCLEOTIDE SEQUENCE [LARGE SCALE GENOMIC DNA]</scope>
    <source>
        <strain evidence="2 3">M1</strain>
    </source>
</reference>
<protein>
    <submittedName>
        <fullName evidence="2">Uncharacterized protein</fullName>
    </submittedName>
</protein>